<dbReference type="NCBIfam" id="TIGR01494">
    <property type="entry name" value="ATPase_P-type"/>
    <property type="match status" value="2"/>
</dbReference>
<dbReference type="PRINTS" id="PR00119">
    <property type="entry name" value="CATATPASE"/>
</dbReference>
<keyword evidence="2 12" id="KW-0813">Transport</keyword>
<gene>
    <name evidence="14" type="ORF">F8M41_021868</name>
</gene>
<comment type="subcellular location">
    <subcellularLocation>
        <location evidence="1">Endomembrane system</location>
        <topology evidence="1">Multi-pass membrane protein</topology>
    </subcellularLocation>
    <subcellularLocation>
        <location evidence="12">Membrane</location>
        <topology evidence="12">Multi-pass membrane protein</topology>
    </subcellularLocation>
</comment>
<evidence type="ECO:0000256" key="12">
    <source>
        <dbReference type="RuleBase" id="RU361146"/>
    </source>
</evidence>
<feature type="transmembrane region" description="Helical" evidence="12">
    <location>
        <begin position="787"/>
        <end position="804"/>
    </location>
</feature>
<dbReference type="AlphaFoldDB" id="A0A8H4AG01"/>
<feature type="transmembrane region" description="Helical" evidence="12">
    <location>
        <begin position="851"/>
        <end position="870"/>
    </location>
</feature>
<keyword evidence="15" id="KW-1185">Reference proteome</keyword>
<evidence type="ECO:0000256" key="3">
    <source>
        <dbReference type="ARBA" id="ARBA00022568"/>
    </source>
</evidence>
<feature type="transmembrane region" description="Helical" evidence="12">
    <location>
        <begin position="63"/>
        <end position="82"/>
    </location>
</feature>
<protein>
    <recommendedName>
        <fullName evidence="12">Calcium-transporting ATPase</fullName>
        <ecNumber evidence="12">7.2.2.10</ecNumber>
    </recommendedName>
</protein>
<dbReference type="InterPro" id="IPR006068">
    <property type="entry name" value="ATPase_P-typ_cation-transptr_C"/>
</dbReference>
<dbReference type="NCBIfam" id="TIGR01522">
    <property type="entry name" value="ATPase-IIA2_Ca"/>
    <property type="match status" value="1"/>
</dbReference>
<keyword evidence="4 12" id="KW-0812">Transmembrane</keyword>
<comment type="caution">
    <text evidence="14">The sequence shown here is derived from an EMBL/GenBank/DDBJ whole genome shotgun (WGS) entry which is preliminary data.</text>
</comment>
<feature type="transmembrane region" description="Helical" evidence="12">
    <location>
        <begin position="88"/>
        <end position="104"/>
    </location>
</feature>
<dbReference type="Gene3D" id="3.40.50.1000">
    <property type="entry name" value="HAD superfamily/HAD-like"/>
    <property type="match status" value="1"/>
</dbReference>
<evidence type="ECO:0000256" key="5">
    <source>
        <dbReference type="ARBA" id="ARBA00022741"/>
    </source>
</evidence>
<dbReference type="Gene3D" id="1.20.1110.10">
    <property type="entry name" value="Calcium-transporting ATPase, transmembrane domain"/>
    <property type="match status" value="1"/>
</dbReference>
<evidence type="ECO:0000259" key="13">
    <source>
        <dbReference type="SMART" id="SM00831"/>
    </source>
</evidence>
<dbReference type="Pfam" id="PF13246">
    <property type="entry name" value="Cation_ATPase"/>
    <property type="match status" value="1"/>
</dbReference>
<evidence type="ECO:0000313" key="15">
    <source>
        <dbReference type="Proteomes" id="UP000439903"/>
    </source>
</evidence>
<accession>A0A8H4AG01</accession>
<dbReference type="InterPro" id="IPR008250">
    <property type="entry name" value="ATPase_P-typ_transduc_dom_A_sf"/>
</dbReference>
<keyword evidence="10 12" id="KW-0406">Ion transport</keyword>
<comment type="similarity">
    <text evidence="12">Belongs to the cation transport ATPase (P-type) (TC 3.A.3) family.</text>
</comment>
<dbReference type="GO" id="GO:0012505">
    <property type="term" value="C:endomembrane system"/>
    <property type="evidence" value="ECO:0007669"/>
    <property type="project" value="UniProtKB-SubCell"/>
</dbReference>
<feature type="transmembrane region" description="Helical" evidence="12">
    <location>
        <begin position="754"/>
        <end position="775"/>
    </location>
</feature>
<evidence type="ECO:0000256" key="2">
    <source>
        <dbReference type="ARBA" id="ARBA00022448"/>
    </source>
</evidence>
<dbReference type="InterPro" id="IPR059000">
    <property type="entry name" value="ATPase_P-type_domA"/>
</dbReference>
<feature type="transmembrane region" description="Helical" evidence="12">
    <location>
        <begin position="825"/>
        <end position="845"/>
    </location>
</feature>
<evidence type="ECO:0000256" key="11">
    <source>
        <dbReference type="ARBA" id="ARBA00023136"/>
    </source>
</evidence>
<evidence type="ECO:0000256" key="6">
    <source>
        <dbReference type="ARBA" id="ARBA00022837"/>
    </source>
</evidence>
<keyword evidence="5 12" id="KW-0547">Nucleotide-binding</keyword>
<evidence type="ECO:0000256" key="7">
    <source>
        <dbReference type="ARBA" id="ARBA00022840"/>
    </source>
</evidence>
<dbReference type="GO" id="GO:0016020">
    <property type="term" value="C:membrane"/>
    <property type="evidence" value="ECO:0007669"/>
    <property type="project" value="UniProtKB-SubCell"/>
</dbReference>
<keyword evidence="6 12" id="KW-0106">Calcium</keyword>
<comment type="catalytic activity">
    <reaction evidence="12">
        <text>Ca(2+)(in) + ATP + H2O = Ca(2+)(out) + ADP + phosphate + H(+)</text>
        <dbReference type="Rhea" id="RHEA:18105"/>
        <dbReference type="ChEBI" id="CHEBI:15377"/>
        <dbReference type="ChEBI" id="CHEBI:15378"/>
        <dbReference type="ChEBI" id="CHEBI:29108"/>
        <dbReference type="ChEBI" id="CHEBI:30616"/>
        <dbReference type="ChEBI" id="CHEBI:43474"/>
        <dbReference type="ChEBI" id="CHEBI:456216"/>
        <dbReference type="EC" id="7.2.2.10"/>
    </reaction>
</comment>
<dbReference type="InterPro" id="IPR004014">
    <property type="entry name" value="ATPase_P-typ_cation-transptr_N"/>
</dbReference>
<feature type="domain" description="Cation-transporting P-type ATPase N-terminal" evidence="13">
    <location>
        <begin position="9"/>
        <end position="84"/>
    </location>
</feature>
<evidence type="ECO:0000256" key="4">
    <source>
        <dbReference type="ARBA" id="ARBA00022692"/>
    </source>
</evidence>
<dbReference type="SUPFAM" id="SSF56784">
    <property type="entry name" value="HAD-like"/>
    <property type="match status" value="1"/>
</dbReference>
<dbReference type="EC" id="7.2.2.10" evidence="12"/>
<dbReference type="OrthoDB" id="3352408at2759"/>
<keyword evidence="3 12" id="KW-0109">Calcium transport</keyword>
<dbReference type="SFLD" id="SFLDS00003">
    <property type="entry name" value="Haloacid_Dehalogenase"/>
    <property type="match status" value="1"/>
</dbReference>
<dbReference type="InterPro" id="IPR018303">
    <property type="entry name" value="ATPase_P-typ_P_site"/>
</dbReference>
<sequence length="896" mass="97729">MCSLTPSAYFACYTIEKSAEDLDSNIETGISSSKAVEKRQTNGYNEFEVEEGDHPIVKFFKQFVENPLVLLLLCSAVISLIMGNQKDAFSVFLAVTIVTAVGFVQEYRSEKSLEALNKLVPHHCHLTRDGHLSTVSATELVPGDLVRFGVGDRVPADVRLITAVNLEIDESNLTGETKPRKKNIDVIPSETNYVESIQERKNIAFMGTLVRNGHGSGIVVGTGNNTEYGVVFSLVKEAETPKTPFQISMNDLGKKLSYLSGAIIAVIVTLGLIQGRQWLEMFTIGVSLAVAAIPEGLPIVVAVTLGLGVLRMAKKNAIIKKLPSVETLGSVNVICVDKTGTLTENVMTVTKIFTLDEENTFDLEHGLPPKTSIAMREVLKIGGICNNAHIDEDGKKFGQATDVALLDCLIKMNMEDEIMGYERVSEIPFNSDQKWMSVNCRRKNDDSSKEIIYLKGSIEVVLGKCTSYFVSETHKPPLDVPAKESVMRHVTAMSSLGLRVLAMASGSDNNKLTFVGCVAMYDPPRKGVEKAIRDLIGGGVKIVMITGDSDQTALSIARKLGIPVNPSNHSNCLTGADIEAMSSEDLRSVIGSITVFARTAPKHKMAIIQAFQANGSIVAMTGDGVNDAPALKIADIGISMGKSGSDVSREAADIILVNDEFITILDAVKEGKSIFYNIRNFLTFQLSTSIAALTLITMSTVSGLPNPLNAMQILWINILMDGPPAQSLGVEPVDENVMRQPPRKKNAPILTPALIMRVLTCAAIIVAGTLFTYITEMRDGIVTARDTTMTFTCFVLFDMFNALSCRSEKKSIFKLGLFSNRMFNLAVAFSLIGQLLVIYLPFFQAVFQTEALGLDDLFGLIVITSSVFWIDEFRKHYHNQKQEEEDYGTVAAMEMA</sequence>
<dbReference type="PROSITE" id="PS00154">
    <property type="entry name" value="ATPASE_E1_E2"/>
    <property type="match status" value="1"/>
</dbReference>
<dbReference type="Pfam" id="PF00122">
    <property type="entry name" value="E1-E2_ATPase"/>
    <property type="match status" value="1"/>
</dbReference>
<keyword evidence="9 12" id="KW-1133">Transmembrane helix</keyword>
<comment type="function">
    <text evidence="12">Catalyzes the hydrolysis of ATP coupled with the transport of calcium.</text>
</comment>
<dbReference type="SUPFAM" id="SSF81653">
    <property type="entry name" value="Calcium ATPase, transduction domain A"/>
    <property type="match status" value="1"/>
</dbReference>
<evidence type="ECO:0000256" key="1">
    <source>
        <dbReference type="ARBA" id="ARBA00004127"/>
    </source>
</evidence>
<evidence type="ECO:0000313" key="14">
    <source>
        <dbReference type="EMBL" id="KAF0491193.1"/>
    </source>
</evidence>
<dbReference type="InterPro" id="IPR036412">
    <property type="entry name" value="HAD-like_sf"/>
</dbReference>
<dbReference type="FunFam" id="2.70.150.10:FF:000008">
    <property type="entry name" value="Calcium-transporting ATPase"/>
    <property type="match status" value="1"/>
</dbReference>
<dbReference type="PANTHER" id="PTHR42861">
    <property type="entry name" value="CALCIUM-TRANSPORTING ATPASE"/>
    <property type="match status" value="1"/>
</dbReference>
<dbReference type="Pfam" id="PF00689">
    <property type="entry name" value="Cation_ATPase_C"/>
    <property type="match status" value="1"/>
</dbReference>
<keyword evidence="7 12" id="KW-0067">ATP-binding</keyword>
<dbReference type="Gene3D" id="2.70.150.10">
    <property type="entry name" value="Calcium-transporting ATPase, cytoplasmic transduction domain A"/>
    <property type="match status" value="1"/>
</dbReference>
<evidence type="ECO:0000256" key="10">
    <source>
        <dbReference type="ARBA" id="ARBA00023065"/>
    </source>
</evidence>
<dbReference type="SUPFAM" id="SSF81660">
    <property type="entry name" value="Metal cation-transporting ATPase, ATP-binding domain N"/>
    <property type="match status" value="1"/>
</dbReference>
<dbReference type="InterPro" id="IPR006413">
    <property type="entry name" value="P-type_ATPase_IIA_PMR1"/>
</dbReference>
<keyword evidence="11 12" id="KW-0472">Membrane</keyword>
<dbReference type="InterPro" id="IPR023214">
    <property type="entry name" value="HAD_sf"/>
</dbReference>
<dbReference type="InterPro" id="IPR001757">
    <property type="entry name" value="P_typ_ATPase"/>
</dbReference>
<dbReference type="EMBL" id="WTPW01000657">
    <property type="protein sequence ID" value="KAF0491193.1"/>
    <property type="molecule type" value="Genomic_DNA"/>
</dbReference>
<dbReference type="PRINTS" id="PR00120">
    <property type="entry name" value="HATPASE"/>
</dbReference>
<dbReference type="GO" id="GO:0016887">
    <property type="term" value="F:ATP hydrolysis activity"/>
    <property type="evidence" value="ECO:0007669"/>
    <property type="project" value="InterPro"/>
</dbReference>
<comment type="caution">
    <text evidence="12">Lacks conserved residue(s) required for the propagation of feature annotation.</text>
</comment>
<feature type="transmembrane region" description="Helical" evidence="12">
    <location>
        <begin position="256"/>
        <end position="275"/>
    </location>
</feature>
<organism evidence="14 15">
    <name type="scientific">Gigaspora margarita</name>
    <dbReference type="NCBI Taxonomy" id="4874"/>
    <lineage>
        <taxon>Eukaryota</taxon>
        <taxon>Fungi</taxon>
        <taxon>Fungi incertae sedis</taxon>
        <taxon>Mucoromycota</taxon>
        <taxon>Glomeromycotina</taxon>
        <taxon>Glomeromycetes</taxon>
        <taxon>Diversisporales</taxon>
        <taxon>Gigasporaceae</taxon>
        <taxon>Gigaspora</taxon>
    </lineage>
</organism>
<evidence type="ECO:0000256" key="8">
    <source>
        <dbReference type="ARBA" id="ARBA00022967"/>
    </source>
</evidence>
<dbReference type="SMART" id="SM00831">
    <property type="entry name" value="Cation_ATPase_N"/>
    <property type="match status" value="1"/>
</dbReference>
<dbReference type="Proteomes" id="UP000439903">
    <property type="component" value="Unassembled WGS sequence"/>
</dbReference>
<dbReference type="Gene3D" id="3.40.1110.10">
    <property type="entry name" value="Calcium-transporting ATPase, cytoplasmic domain N"/>
    <property type="match status" value="1"/>
</dbReference>
<dbReference type="InterPro" id="IPR023298">
    <property type="entry name" value="ATPase_P-typ_TM_dom_sf"/>
</dbReference>
<reference evidence="14 15" key="1">
    <citation type="journal article" date="2019" name="Environ. Microbiol.">
        <title>At the nexus of three kingdoms: the genome of the mycorrhizal fungus Gigaspora margarita provides insights into plant, endobacterial and fungal interactions.</title>
        <authorList>
            <person name="Venice F."/>
            <person name="Ghignone S."/>
            <person name="Salvioli di Fossalunga A."/>
            <person name="Amselem J."/>
            <person name="Novero M."/>
            <person name="Xianan X."/>
            <person name="Sedzielewska Toro K."/>
            <person name="Morin E."/>
            <person name="Lipzen A."/>
            <person name="Grigoriev I.V."/>
            <person name="Henrissat B."/>
            <person name="Martin F.M."/>
            <person name="Bonfante P."/>
        </authorList>
    </citation>
    <scope>NUCLEOTIDE SEQUENCE [LARGE SCALE GENOMIC DNA]</scope>
    <source>
        <strain evidence="14 15">BEG34</strain>
    </source>
</reference>
<name>A0A8H4AG01_GIGMA</name>
<dbReference type="GO" id="GO:0005388">
    <property type="term" value="F:P-type calcium transporter activity"/>
    <property type="evidence" value="ECO:0007669"/>
    <property type="project" value="UniProtKB-EC"/>
</dbReference>
<dbReference type="GO" id="GO:0005524">
    <property type="term" value="F:ATP binding"/>
    <property type="evidence" value="ECO:0007669"/>
    <property type="project" value="UniProtKB-KW"/>
</dbReference>
<feature type="transmembrane region" description="Helical" evidence="12">
    <location>
        <begin position="281"/>
        <end position="310"/>
    </location>
</feature>
<dbReference type="SFLD" id="SFLDG00002">
    <property type="entry name" value="C1.7:_P-type_atpase_like"/>
    <property type="match status" value="1"/>
</dbReference>
<dbReference type="SUPFAM" id="SSF81665">
    <property type="entry name" value="Calcium ATPase, transmembrane domain M"/>
    <property type="match status" value="1"/>
</dbReference>
<dbReference type="InterPro" id="IPR044492">
    <property type="entry name" value="P_typ_ATPase_HD_dom"/>
</dbReference>
<keyword evidence="8" id="KW-1278">Translocase</keyword>
<dbReference type="Pfam" id="PF00690">
    <property type="entry name" value="Cation_ATPase_N"/>
    <property type="match status" value="1"/>
</dbReference>
<dbReference type="SFLD" id="SFLDF00027">
    <property type="entry name" value="p-type_atpase"/>
    <property type="match status" value="1"/>
</dbReference>
<evidence type="ECO:0000256" key="9">
    <source>
        <dbReference type="ARBA" id="ARBA00022989"/>
    </source>
</evidence>
<proteinExistence type="inferred from homology"/>
<dbReference type="InterPro" id="IPR023299">
    <property type="entry name" value="ATPase_P-typ_cyto_dom_N"/>
</dbReference>